<dbReference type="AlphaFoldDB" id="A0A9N8VL44"/>
<dbReference type="GO" id="GO:0003676">
    <property type="term" value="F:nucleic acid binding"/>
    <property type="evidence" value="ECO:0007669"/>
    <property type="project" value="InterPro"/>
</dbReference>
<name>A0A9N8VL44_9GLOM</name>
<dbReference type="Proteomes" id="UP000789739">
    <property type="component" value="Unassembled WGS sequence"/>
</dbReference>
<dbReference type="EMBL" id="CAJVPI010000021">
    <property type="protein sequence ID" value="CAG8458552.1"/>
    <property type="molecule type" value="Genomic_DNA"/>
</dbReference>
<evidence type="ECO:0000259" key="1">
    <source>
        <dbReference type="Pfam" id="PF03184"/>
    </source>
</evidence>
<accession>A0A9N8VL44</accession>
<dbReference type="Pfam" id="PF03184">
    <property type="entry name" value="DDE_1"/>
    <property type="match status" value="1"/>
</dbReference>
<evidence type="ECO:0000313" key="3">
    <source>
        <dbReference type="Proteomes" id="UP000789739"/>
    </source>
</evidence>
<dbReference type="InterPro" id="IPR004875">
    <property type="entry name" value="DDE_SF_endonuclease_dom"/>
</dbReference>
<sequence length="198" mass="22533">MSPIPKEWLRKGGPFKKNQLGGIQCRPYWAMEPLRTLSDRKLSGHKQNKSKINDWLRKFDAEMRKANRPMLLDNAPVHKFNPDSKLTNITIRFFASNMASVIQPCDASFKAQYRKPFIQQRINLTKMVQSLSLLQAEHQRECSTISTEALTDEEITAQAMGLQCAVESDSEGEFSIKEDEGRRNRSKSGIVIFGTAGR</sequence>
<dbReference type="OrthoDB" id="2439524at2759"/>
<evidence type="ECO:0000313" key="2">
    <source>
        <dbReference type="EMBL" id="CAG8458552.1"/>
    </source>
</evidence>
<protein>
    <submittedName>
        <fullName evidence="2">11168_t:CDS:1</fullName>
    </submittedName>
</protein>
<comment type="caution">
    <text evidence="2">The sequence shown here is derived from an EMBL/GenBank/DDBJ whole genome shotgun (WGS) entry which is preliminary data.</text>
</comment>
<reference evidence="2" key="1">
    <citation type="submission" date="2021-06" db="EMBL/GenBank/DDBJ databases">
        <authorList>
            <person name="Kallberg Y."/>
            <person name="Tangrot J."/>
            <person name="Rosling A."/>
        </authorList>
    </citation>
    <scope>NUCLEOTIDE SEQUENCE</scope>
    <source>
        <strain evidence="2">BR232B</strain>
    </source>
</reference>
<proteinExistence type="predicted"/>
<organism evidence="2 3">
    <name type="scientific">Paraglomus brasilianum</name>
    <dbReference type="NCBI Taxonomy" id="144538"/>
    <lineage>
        <taxon>Eukaryota</taxon>
        <taxon>Fungi</taxon>
        <taxon>Fungi incertae sedis</taxon>
        <taxon>Mucoromycota</taxon>
        <taxon>Glomeromycotina</taxon>
        <taxon>Glomeromycetes</taxon>
        <taxon>Paraglomerales</taxon>
        <taxon>Paraglomeraceae</taxon>
        <taxon>Paraglomus</taxon>
    </lineage>
</organism>
<feature type="domain" description="DDE-1" evidence="1">
    <location>
        <begin position="52"/>
        <end position="130"/>
    </location>
</feature>
<gene>
    <name evidence="2" type="ORF">PBRASI_LOCUS452</name>
</gene>
<keyword evidence="3" id="KW-1185">Reference proteome</keyword>